<accession>A0A2N3RCA1</accession>
<dbReference type="InterPro" id="IPR003761">
    <property type="entry name" value="Exonuc_VII_S"/>
</dbReference>
<feature type="region of interest" description="Disordered" evidence="7">
    <location>
        <begin position="1"/>
        <end position="32"/>
    </location>
</feature>
<feature type="compositionally biased region" description="Low complexity" evidence="7">
    <location>
        <begin position="93"/>
        <end position="113"/>
    </location>
</feature>
<dbReference type="NCBIfam" id="NF002139">
    <property type="entry name" value="PRK00977.1-3"/>
    <property type="match status" value="1"/>
</dbReference>
<keyword evidence="2 6" id="KW-0963">Cytoplasm</keyword>
<comment type="subunit">
    <text evidence="6">Heterooligomer composed of large and small subunits.</text>
</comment>
<evidence type="ECO:0000256" key="3">
    <source>
        <dbReference type="ARBA" id="ARBA00022722"/>
    </source>
</evidence>
<dbReference type="PANTHER" id="PTHR34137:SF1">
    <property type="entry name" value="EXODEOXYRIBONUCLEASE 7 SMALL SUBUNIT"/>
    <property type="match status" value="1"/>
</dbReference>
<dbReference type="NCBIfam" id="TIGR01280">
    <property type="entry name" value="xseB"/>
    <property type="match status" value="1"/>
</dbReference>
<keyword evidence="3 6" id="KW-0540">Nuclease</keyword>
<dbReference type="Gene3D" id="1.10.287.1040">
    <property type="entry name" value="Exonuclease VII, small subunit"/>
    <property type="match status" value="1"/>
</dbReference>
<reference evidence="8 9" key="1">
    <citation type="submission" date="2017-10" db="EMBL/GenBank/DDBJ databases">
        <title>Bifidobacterium genomics.</title>
        <authorList>
            <person name="Lugli G.A."/>
            <person name="Milani C."/>
            <person name="Mancabelli L."/>
        </authorList>
    </citation>
    <scope>NUCLEOTIDE SEQUENCE [LARGE SCALE GENOMIC DNA]</scope>
    <source>
        <strain evidence="8 9">1460B</strain>
    </source>
</reference>
<proteinExistence type="inferred from homology"/>
<name>A0A2N3RCA1_9BIFI</name>
<protein>
    <recommendedName>
        <fullName evidence="6">Exodeoxyribonuclease 7 small subunit</fullName>
        <ecNumber evidence="6">3.1.11.6</ecNumber>
    </recommendedName>
    <alternativeName>
        <fullName evidence="6">Exodeoxyribonuclease VII small subunit</fullName>
        <shortName evidence="6">Exonuclease VII small subunit</shortName>
    </alternativeName>
</protein>
<comment type="subcellular location">
    <subcellularLocation>
        <location evidence="6">Cytoplasm</location>
    </subcellularLocation>
</comment>
<dbReference type="Pfam" id="PF02609">
    <property type="entry name" value="Exonuc_VII_S"/>
    <property type="match status" value="1"/>
</dbReference>
<dbReference type="GO" id="GO:0008855">
    <property type="term" value="F:exodeoxyribonuclease VII activity"/>
    <property type="evidence" value="ECO:0007669"/>
    <property type="project" value="UniProtKB-UniRule"/>
</dbReference>
<dbReference type="GO" id="GO:0009318">
    <property type="term" value="C:exodeoxyribonuclease VII complex"/>
    <property type="evidence" value="ECO:0007669"/>
    <property type="project" value="UniProtKB-UniRule"/>
</dbReference>
<keyword evidence="4 6" id="KW-0378">Hydrolase</keyword>
<dbReference type="InterPro" id="IPR037004">
    <property type="entry name" value="Exonuc_VII_ssu_sf"/>
</dbReference>
<evidence type="ECO:0000256" key="2">
    <source>
        <dbReference type="ARBA" id="ARBA00022490"/>
    </source>
</evidence>
<evidence type="ECO:0000313" key="9">
    <source>
        <dbReference type="Proteomes" id="UP000233731"/>
    </source>
</evidence>
<organism evidence="8 9">
    <name type="scientific">Bifidobacterium asteroides</name>
    <dbReference type="NCBI Taxonomy" id="1684"/>
    <lineage>
        <taxon>Bacteria</taxon>
        <taxon>Bacillati</taxon>
        <taxon>Actinomycetota</taxon>
        <taxon>Actinomycetes</taxon>
        <taxon>Bifidobacteriales</taxon>
        <taxon>Bifidobacteriaceae</taxon>
        <taxon>Bifidobacterium</taxon>
    </lineage>
</organism>
<dbReference type="EC" id="3.1.11.6" evidence="6"/>
<dbReference type="GO" id="GO:0005829">
    <property type="term" value="C:cytosol"/>
    <property type="evidence" value="ECO:0007669"/>
    <property type="project" value="TreeGrafter"/>
</dbReference>
<sequence>MSDTDEEQTQQKEKEKEQGKEEPVLASALSQKERETIAKLPYEQARDQLIQAVQALEAGGLDLDASMRQWEIGEALAKRAQELLGQVRAKLDAAQQEQASAGAQAGTQSNLDA</sequence>
<evidence type="ECO:0000256" key="6">
    <source>
        <dbReference type="HAMAP-Rule" id="MF_00337"/>
    </source>
</evidence>
<comment type="similarity">
    <text evidence="1 6">Belongs to the XseB family.</text>
</comment>
<feature type="compositionally biased region" description="Basic and acidic residues" evidence="7">
    <location>
        <begin position="9"/>
        <end position="23"/>
    </location>
</feature>
<evidence type="ECO:0000256" key="5">
    <source>
        <dbReference type="ARBA" id="ARBA00022839"/>
    </source>
</evidence>
<comment type="function">
    <text evidence="6">Bidirectionally degrades single-stranded DNA into large acid-insoluble oligonucleotides, which are then degraded further into small acid-soluble oligonucleotides.</text>
</comment>
<dbReference type="Proteomes" id="UP000233731">
    <property type="component" value="Unassembled WGS sequence"/>
</dbReference>
<dbReference type="RefSeq" id="WP_257468468.1">
    <property type="nucleotide sequence ID" value="NZ_PCHJ01000011.1"/>
</dbReference>
<dbReference type="GO" id="GO:0006308">
    <property type="term" value="P:DNA catabolic process"/>
    <property type="evidence" value="ECO:0007669"/>
    <property type="project" value="UniProtKB-UniRule"/>
</dbReference>
<comment type="catalytic activity">
    <reaction evidence="6">
        <text>Exonucleolytic cleavage in either 5'- to 3'- or 3'- to 5'-direction to yield nucleoside 5'-phosphates.</text>
        <dbReference type="EC" id="3.1.11.6"/>
    </reaction>
</comment>
<dbReference type="AlphaFoldDB" id="A0A2N3RCA1"/>
<keyword evidence="5 6" id="KW-0269">Exonuclease</keyword>
<dbReference type="EMBL" id="PCHJ01000011">
    <property type="protein sequence ID" value="PKV10104.1"/>
    <property type="molecule type" value="Genomic_DNA"/>
</dbReference>
<evidence type="ECO:0000256" key="4">
    <source>
        <dbReference type="ARBA" id="ARBA00022801"/>
    </source>
</evidence>
<gene>
    <name evidence="6" type="primary">xseB</name>
    <name evidence="8" type="ORF">CQR44_0405</name>
</gene>
<dbReference type="PANTHER" id="PTHR34137">
    <property type="entry name" value="EXODEOXYRIBONUCLEASE 7 SMALL SUBUNIT"/>
    <property type="match status" value="1"/>
</dbReference>
<comment type="caution">
    <text evidence="8">The sequence shown here is derived from an EMBL/GenBank/DDBJ whole genome shotgun (WGS) entry which is preliminary data.</text>
</comment>
<dbReference type="SUPFAM" id="SSF116842">
    <property type="entry name" value="XseB-like"/>
    <property type="match status" value="1"/>
</dbReference>
<dbReference type="HAMAP" id="MF_00337">
    <property type="entry name" value="Exonuc_7_S"/>
    <property type="match status" value="1"/>
</dbReference>
<feature type="region of interest" description="Disordered" evidence="7">
    <location>
        <begin position="91"/>
        <end position="113"/>
    </location>
</feature>
<evidence type="ECO:0000256" key="1">
    <source>
        <dbReference type="ARBA" id="ARBA00009998"/>
    </source>
</evidence>
<evidence type="ECO:0000313" key="8">
    <source>
        <dbReference type="EMBL" id="PKV10104.1"/>
    </source>
</evidence>
<evidence type="ECO:0000256" key="7">
    <source>
        <dbReference type="SAM" id="MobiDB-lite"/>
    </source>
</evidence>